<name>A0A2J6T4S2_9HELO</name>
<keyword evidence="5" id="KW-0325">Glycoprotein</keyword>
<evidence type="ECO:0000256" key="3">
    <source>
        <dbReference type="ARBA" id="ARBA00022670"/>
    </source>
</evidence>
<dbReference type="InParanoid" id="A0A2J6T4S2"/>
<evidence type="ECO:0000256" key="5">
    <source>
        <dbReference type="ARBA" id="ARBA00023180"/>
    </source>
</evidence>
<gene>
    <name evidence="6" type="ORF">K444DRAFT_23467</name>
</gene>
<dbReference type="SUPFAM" id="SSF53474">
    <property type="entry name" value="alpha/beta-Hydrolases"/>
    <property type="match status" value="1"/>
</dbReference>
<dbReference type="GeneID" id="36579346"/>
<sequence>MILWETELWTHCQLHYYLSYLIFQSLGTKAKRNILRWHFPISRLEQHRELNWKCIYSCLQLPTDLARRVTLPNIMLGPGSQDFRSPHCTSHNNRLGIWGESYAGHWGIGLAAYIQDQNDKITTGKLSDAVPIHLDTLGITNGRMDFDILATSYPDTAYHNTYDVQAISEEAYLLQETTPPHAWK</sequence>
<reference evidence="6 7" key="1">
    <citation type="submission" date="2016-04" db="EMBL/GenBank/DDBJ databases">
        <title>A degradative enzymes factory behind the ericoid mycorrhizal symbiosis.</title>
        <authorList>
            <consortium name="DOE Joint Genome Institute"/>
            <person name="Martino E."/>
            <person name="Morin E."/>
            <person name="Grelet G."/>
            <person name="Kuo A."/>
            <person name="Kohler A."/>
            <person name="Daghino S."/>
            <person name="Barry K."/>
            <person name="Choi C."/>
            <person name="Cichocki N."/>
            <person name="Clum A."/>
            <person name="Copeland A."/>
            <person name="Hainaut M."/>
            <person name="Haridas S."/>
            <person name="Labutti K."/>
            <person name="Lindquist E."/>
            <person name="Lipzen A."/>
            <person name="Khouja H.-R."/>
            <person name="Murat C."/>
            <person name="Ohm R."/>
            <person name="Olson A."/>
            <person name="Spatafora J."/>
            <person name="Veneault-Fourrey C."/>
            <person name="Henrissat B."/>
            <person name="Grigoriev I."/>
            <person name="Martin F."/>
            <person name="Perotto S."/>
        </authorList>
    </citation>
    <scope>NUCLEOTIDE SEQUENCE [LARGE SCALE GENOMIC DNA]</scope>
    <source>
        <strain evidence="6 7">E</strain>
    </source>
</reference>
<evidence type="ECO:0000256" key="1">
    <source>
        <dbReference type="ARBA" id="ARBA00009431"/>
    </source>
</evidence>
<dbReference type="GO" id="GO:0006508">
    <property type="term" value="P:proteolysis"/>
    <property type="evidence" value="ECO:0007669"/>
    <property type="project" value="UniProtKB-KW"/>
</dbReference>
<dbReference type="GO" id="GO:0004185">
    <property type="term" value="F:serine-type carboxypeptidase activity"/>
    <property type="evidence" value="ECO:0007669"/>
    <property type="project" value="InterPro"/>
</dbReference>
<accession>A0A2J6T4S2</accession>
<dbReference type="InterPro" id="IPR001563">
    <property type="entry name" value="Peptidase_S10"/>
</dbReference>
<dbReference type="InterPro" id="IPR029058">
    <property type="entry name" value="AB_hydrolase_fold"/>
</dbReference>
<dbReference type="Pfam" id="PF00450">
    <property type="entry name" value="Peptidase_S10"/>
    <property type="match status" value="1"/>
</dbReference>
<keyword evidence="7" id="KW-1185">Reference proteome</keyword>
<dbReference type="OrthoDB" id="443318at2759"/>
<comment type="similarity">
    <text evidence="1">Belongs to the peptidase S10 family.</text>
</comment>
<proteinExistence type="inferred from homology"/>
<keyword evidence="2" id="KW-0121">Carboxypeptidase</keyword>
<evidence type="ECO:0008006" key="8">
    <source>
        <dbReference type="Google" id="ProtNLM"/>
    </source>
</evidence>
<dbReference type="EMBL" id="KZ613841">
    <property type="protein sequence ID" value="PMD57933.1"/>
    <property type="molecule type" value="Genomic_DNA"/>
</dbReference>
<keyword evidence="4" id="KW-0378">Hydrolase</keyword>
<organism evidence="6 7">
    <name type="scientific">Hyaloscypha bicolor E</name>
    <dbReference type="NCBI Taxonomy" id="1095630"/>
    <lineage>
        <taxon>Eukaryota</taxon>
        <taxon>Fungi</taxon>
        <taxon>Dikarya</taxon>
        <taxon>Ascomycota</taxon>
        <taxon>Pezizomycotina</taxon>
        <taxon>Leotiomycetes</taxon>
        <taxon>Helotiales</taxon>
        <taxon>Hyaloscyphaceae</taxon>
        <taxon>Hyaloscypha</taxon>
        <taxon>Hyaloscypha bicolor</taxon>
    </lineage>
</organism>
<keyword evidence="3" id="KW-0645">Protease</keyword>
<evidence type="ECO:0000256" key="4">
    <source>
        <dbReference type="ARBA" id="ARBA00022801"/>
    </source>
</evidence>
<dbReference type="Proteomes" id="UP000235371">
    <property type="component" value="Unassembled WGS sequence"/>
</dbReference>
<dbReference type="STRING" id="1095630.A0A2J6T4S2"/>
<evidence type="ECO:0000313" key="7">
    <source>
        <dbReference type="Proteomes" id="UP000235371"/>
    </source>
</evidence>
<dbReference type="AlphaFoldDB" id="A0A2J6T4S2"/>
<evidence type="ECO:0000313" key="6">
    <source>
        <dbReference type="EMBL" id="PMD57933.1"/>
    </source>
</evidence>
<dbReference type="Gene3D" id="3.40.50.1820">
    <property type="entry name" value="alpha/beta hydrolase"/>
    <property type="match status" value="1"/>
</dbReference>
<dbReference type="RefSeq" id="XP_024734837.1">
    <property type="nucleotide sequence ID" value="XM_024871264.1"/>
</dbReference>
<protein>
    <recommendedName>
        <fullName evidence="8">Carboxypeptidase</fullName>
    </recommendedName>
</protein>
<evidence type="ECO:0000256" key="2">
    <source>
        <dbReference type="ARBA" id="ARBA00022645"/>
    </source>
</evidence>